<dbReference type="OrthoDB" id="9776737at2"/>
<keyword evidence="5 10" id="KW-0808">Transferase</keyword>
<feature type="transmembrane region" description="Helical" evidence="10">
    <location>
        <begin position="205"/>
        <end position="222"/>
    </location>
</feature>
<feature type="transmembrane region" description="Helical" evidence="10">
    <location>
        <begin position="118"/>
        <end position="136"/>
    </location>
</feature>
<dbReference type="AlphaFoldDB" id="A0A4R1CK64"/>
<keyword evidence="10" id="KW-1003">Cell membrane</keyword>
<name>A0A4R1CK64_9ACTN</name>
<evidence type="ECO:0000256" key="4">
    <source>
        <dbReference type="ARBA" id="ARBA00022676"/>
    </source>
</evidence>
<dbReference type="EC" id="2.4.1.-" evidence="10"/>
<feature type="transmembrane region" description="Helical" evidence="10">
    <location>
        <begin position="267"/>
        <end position="288"/>
    </location>
</feature>
<keyword evidence="4 10" id="KW-0328">Glycosyltransferase</keyword>
<dbReference type="Proteomes" id="UP000295453">
    <property type="component" value="Unassembled WGS sequence"/>
</dbReference>
<evidence type="ECO:0000256" key="5">
    <source>
        <dbReference type="ARBA" id="ARBA00022679"/>
    </source>
</evidence>
<dbReference type="Pfam" id="PF16192">
    <property type="entry name" value="PMT_4TMC"/>
    <property type="match status" value="1"/>
</dbReference>
<dbReference type="GO" id="GO:0004169">
    <property type="term" value="F:dolichyl-phosphate-mannose-protein mannosyltransferase activity"/>
    <property type="evidence" value="ECO:0007669"/>
    <property type="project" value="UniProtKB-UniRule"/>
</dbReference>
<feature type="transmembrane region" description="Helical" evidence="10">
    <location>
        <begin position="22"/>
        <end position="41"/>
    </location>
</feature>
<comment type="function">
    <text evidence="10">Protein O-mannosyltransferase that catalyzes the transfer of a single mannose residue from a polyprenol phospho-mannosyl lipidic donor to the hydroxyl group of selected serine and threonine residues in acceptor proteins.</text>
</comment>
<feature type="domain" description="Protein O-mannosyl-transferase C-terminal four TM" evidence="12">
    <location>
        <begin position="351"/>
        <end position="547"/>
    </location>
</feature>
<keyword evidence="7 10" id="KW-1133">Transmembrane helix</keyword>
<comment type="pathway">
    <text evidence="2 10">Protein modification; protein glycosylation.</text>
</comment>
<protein>
    <recommendedName>
        <fullName evidence="9 10">Polyprenol-phosphate-mannose--protein mannosyltransferase</fullName>
        <ecNumber evidence="10">2.4.1.-</ecNumber>
    </recommendedName>
</protein>
<dbReference type="InterPro" id="IPR003342">
    <property type="entry name" value="ArnT-like_N"/>
</dbReference>
<dbReference type="GO" id="GO:0012505">
    <property type="term" value="C:endomembrane system"/>
    <property type="evidence" value="ECO:0007669"/>
    <property type="project" value="UniProtKB-SubCell"/>
</dbReference>
<feature type="transmembrane region" description="Helical" evidence="10">
    <location>
        <begin position="469"/>
        <end position="493"/>
    </location>
</feature>
<accession>A0A4R1CK64</accession>
<gene>
    <name evidence="13" type="ORF">EPD65_04080</name>
</gene>
<keyword evidence="6 10" id="KW-0812">Transmembrane</keyword>
<dbReference type="InterPro" id="IPR027005">
    <property type="entry name" value="PMT-like"/>
</dbReference>
<dbReference type="UniPathway" id="UPA00378"/>
<evidence type="ECO:0000256" key="9">
    <source>
        <dbReference type="ARBA" id="ARBA00093617"/>
    </source>
</evidence>
<dbReference type="Pfam" id="PF02366">
    <property type="entry name" value="PMT"/>
    <property type="match status" value="1"/>
</dbReference>
<evidence type="ECO:0000259" key="12">
    <source>
        <dbReference type="Pfam" id="PF16192"/>
    </source>
</evidence>
<feature type="domain" description="ArnT-like N-terminal" evidence="11">
    <location>
        <begin position="32"/>
        <end position="245"/>
    </location>
</feature>
<feature type="transmembrane region" description="Helical" evidence="10">
    <location>
        <begin position="148"/>
        <end position="165"/>
    </location>
</feature>
<evidence type="ECO:0000256" key="2">
    <source>
        <dbReference type="ARBA" id="ARBA00004922"/>
    </source>
</evidence>
<dbReference type="PANTHER" id="PTHR10050:SF46">
    <property type="entry name" value="PROTEIN O-MANNOSYL-TRANSFERASE 2"/>
    <property type="match status" value="1"/>
</dbReference>
<evidence type="ECO:0000313" key="13">
    <source>
        <dbReference type="EMBL" id="TCJ30388.1"/>
    </source>
</evidence>
<evidence type="ECO:0000313" key="14">
    <source>
        <dbReference type="Proteomes" id="UP000295453"/>
    </source>
</evidence>
<proteinExistence type="inferred from homology"/>
<comment type="subcellular location">
    <subcellularLocation>
        <location evidence="10">Cell membrane</location>
    </subcellularLocation>
    <subcellularLocation>
        <location evidence="1">Endomembrane system</location>
        <topology evidence="1">Multi-pass membrane protein</topology>
    </subcellularLocation>
</comment>
<evidence type="ECO:0000259" key="11">
    <source>
        <dbReference type="Pfam" id="PF02366"/>
    </source>
</evidence>
<evidence type="ECO:0000256" key="6">
    <source>
        <dbReference type="ARBA" id="ARBA00022692"/>
    </source>
</evidence>
<feature type="transmembrane region" description="Helical" evidence="10">
    <location>
        <begin position="228"/>
        <end position="246"/>
    </location>
</feature>
<dbReference type="InterPro" id="IPR032421">
    <property type="entry name" value="PMT_4TMC"/>
</dbReference>
<reference evidence="13 14" key="1">
    <citation type="submission" date="2019-03" db="EMBL/GenBank/DDBJ databases">
        <authorList>
            <person name="Kim M.K.M."/>
        </authorList>
    </citation>
    <scope>NUCLEOTIDE SEQUENCE [LARGE SCALE GENOMIC DNA]</scope>
    <source>
        <strain evidence="13 14">18JY15-6</strain>
    </source>
</reference>
<sequence length="548" mass="60826">MPTPYPSAAERGRHAQHSEGRLAGWAASLGVFALALFLRLWHLGTPREFAFDETYYAKDAWSMLHFGYARNYADGADAKILAGHTMDQFSSGPEMVVHPDVGKWLIALGEKAFGMDPFGWRVASAVIGSLMVLVMVRLARRVTGSTMLGLLAGLLLCFDGMQLVLSRLALLDIFLAFFLLLAVHCVVADRQWMRSRLMTNGQKRLLFRPWLLAAGVSFGLACGTKWTAIWPLAAFGLLVWVWSAGARRATGTRMALLKSAFLDGIGAFVHLVGVALVVYVASWTGWLVHAHTYEENLSATQYHRYVSWDGTCTDEGDKSELKDVKYDDSRVWSTAKAKDASGLGEVTQSLHSLWLYHQDVYRFHTTFLNCSTHTYASDPGGWILLSRPVSASVTNDIKPGTDGCDAAADSHCIREVLILGNPLLWWAGAAALIASVVLWIGRRDWRHGIAVIGVASTWLPWQLNDARPIFSFYASAFTPFLVLSLVLLLGQLIGPDRGPSRRRTTGTIVGGTFLVLVIAGFAWFWPIWTGDLLTLREWQARMWFTRWI</sequence>
<evidence type="ECO:0000256" key="1">
    <source>
        <dbReference type="ARBA" id="ARBA00004127"/>
    </source>
</evidence>
<dbReference type="RefSeq" id="WP_131581888.1">
    <property type="nucleotide sequence ID" value="NZ_SJZJ01000004.1"/>
</dbReference>
<feature type="transmembrane region" description="Helical" evidence="10">
    <location>
        <begin position="505"/>
        <end position="528"/>
    </location>
</feature>
<comment type="similarity">
    <text evidence="3 10">Belongs to the glycosyltransferase 39 family.</text>
</comment>
<evidence type="ECO:0000256" key="3">
    <source>
        <dbReference type="ARBA" id="ARBA00007222"/>
    </source>
</evidence>
<evidence type="ECO:0000256" key="7">
    <source>
        <dbReference type="ARBA" id="ARBA00022989"/>
    </source>
</evidence>
<feature type="transmembrane region" description="Helical" evidence="10">
    <location>
        <begin position="447"/>
        <end position="463"/>
    </location>
</feature>
<dbReference type="PANTHER" id="PTHR10050">
    <property type="entry name" value="DOLICHYL-PHOSPHATE-MANNOSE--PROTEIN MANNOSYLTRANSFERASE"/>
    <property type="match status" value="1"/>
</dbReference>
<feature type="transmembrane region" description="Helical" evidence="10">
    <location>
        <begin position="171"/>
        <end position="193"/>
    </location>
</feature>
<evidence type="ECO:0000256" key="8">
    <source>
        <dbReference type="ARBA" id="ARBA00023136"/>
    </source>
</evidence>
<comment type="caution">
    <text evidence="13">The sequence shown here is derived from an EMBL/GenBank/DDBJ whole genome shotgun (WGS) entry which is preliminary data.</text>
</comment>
<evidence type="ECO:0000256" key="10">
    <source>
        <dbReference type="RuleBase" id="RU367007"/>
    </source>
</evidence>
<feature type="transmembrane region" description="Helical" evidence="10">
    <location>
        <begin position="423"/>
        <end position="440"/>
    </location>
</feature>
<keyword evidence="8 10" id="KW-0472">Membrane</keyword>
<organism evidence="13 14">
    <name type="scientific">Nocardioides jejuensis</name>
    <dbReference type="NCBI Taxonomy" id="2502782"/>
    <lineage>
        <taxon>Bacteria</taxon>
        <taxon>Bacillati</taxon>
        <taxon>Actinomycetota</taxon>
        <taxon>Actinomycetes</taxon>
        <taxon>Propionibacteriales</taxon>
        <taxon>Nocardioidaceae</taxon>
        <taxon>Nocardioides</taxon>
    </lineage>
</organism>
<keyword evidence="14" id="KW-1185">Reference proteome</keyword>
<dbReference type="GO" id="GO:0005886">
    <property type="term" value="C:plasma membrane"/>
    <property type="evidence" value="ECO:0007669"/>
    <property type="project" value="UniProtKB-SubCell"/>
</dbReference>
<dbReference type="EMBL" id="SJZJ01000004">
    <property type="protein sequence ID" value="TCJ30388.1"/>
    <property type="molecule type" value="Genomic_DNA"/>
</dbReference>